<dbReference type="InterPro" id="IPR011701">
    <property type="entry name" value="MFS"/>
</dbReference>
<keyword evidence="3 6" id="KW-0812">Transmembrane</keyword>
<dbReference type="SUPFAM" id="SSF103473">
    <property type="entry name" value="MFS general substrate transporter"/>
    <property type="match status" value="1"/>
</dbReference>
<dbReference type="Pfam" id="PF07690">
    <property type="entry name" value="MFS_1"/>
    <property type="match status" value="1"/>
</dbReference>
<feature type="transmembrane region" description="Helical" evidence="6">
    <location>
        <begin position="218"/>
        <end position="241"/>
    </location>
</feature>
<feature type="transmembrane region" description="Helical" evidence="6">
    <location>
        <begin position="449"/>
        <end position="465"/>
    </location>
</feature>
<dbReference type="Gene3D" id="1.20.1250.20">
    <property type="entry name" value="MFS general substrate transporter like domains"/>
    <property type="match status" value="1"/>
</dbReference>
<comment type="subcellular location">
    <subcellularLocation>
        <location evidence="1">Membrane</location>
        <topology evidence="1">Multi-pass membrane protein</topology>
    </subcellularLocation>
</comment>
<keyword evidence="2" id="KW-0813">Transport</keyword>
<accession>A0A2H1VUK7</accession>
<feature type="transmembrane region" description="Helical" evidence="6">
    <location>
        <begin position="420"/>
        <end position="442"/>
    </location>
</feature>
<dbReference type="OrthoDB" id="433512at2759"/>
<keyword evidence="4 6" id="KW-1133">Transmembrane helix</keyword>
<evidence type="ECO:0000259" key="7">
    <source>
        <dbReference type="PROSITE" id="PS50850"/>
    </source>
</evidence>
<dbReference type="AlphaFoldDB" id="A0A2H1VUK7"/>
<dbReference type="GO" id="GO:0022857">
    <property type="term" value="F:transmembrane transporter activity"/>
    <property type="evidence" value="ECO:0007669"/>
    <property type="project" value="InterPro"/>
</dbReference>
<dbReference type="PROSITE" id="PS50850">
    <property type="entry name" value="MFS"/>
    <property type="match status" value="1"/>
</dbReference>
<dbReference type="GO" id="GO:0016020">
    <property type="term" value="C:membrane"/>
    <property type="evidence" value="ECO:0007669"/>
    <property type="project" value="UniProtKB-SubCell"/>
</dbReference>
<feature type="transmembrane region" description="Helical" evidence="6">
    <location>
        <begin position="128"/>
        <end position="148"/>
    </location>
</feature>
<dbReference type="PANTHER" id="PTHR23511">
    <property type="entry name" value="SYNAPTIC VESICLE GLYCOPROTEIN 2"/>
    <property type="match status" value="1"/>
</dbReference>
<evidence type="ECO:0000256" key="5">
    <source>
        <dbReference type="ARBA" id="ARBA00023136"/>
    </source>
</evidence>
<dbReference type="PANTHER" id="PTHR23511:SF35">
    <property type="entry name" value="MAJOR FACILITATOR SUPERFAMILY (MFS) PROFILE DOMAIN-CONTAINING PROTEIN"/>
    <property type="match status" value="1"/>
</dbReference>
<evidence type="ECO:0000256" key="3">
    <source>
        <dbReference type="ARBA" id="ARBA00022692"/>
    </source>
</evidence>
<keyword evidence="5 6" id="KW-0472">Membrane</keyword>
<feature type="transmembrane region" description="Helical" evidence="6">
    <location>
        <begin position="503"/>
        <end position="524"/>
    </location>
</feature>
<evidence type="ECO:0000256" key="6">
    <source>
        <dbReference type="SAM" id="Phobius"/>
    </source>
</evidence>
<protein>
    <submittedName>
        <fullName evidence="8">SFRICE_015464</fullName>
    </submittedName>
</protein>
<organism evidence="8">
    <name type="scientific">Spodoptera frugiperda</name>
    <name type="common">Fall armyworm</name>
    <dbReference type="NCBI Taxonomy" id="7108"/>
    <lineage>
        <taxon>Eukaryota</taxon>
        <taxon>Metazoa</taxon>
        <taxon>Ecdysozoa</taxon>
        <taxon>Arthropoda</taxon>
        <taxon>Hexapoda</taxon>
        <taxon>Insecta</taxon>
        <taxon>Pterygota</taxon>
        <taxon>Neoptera</taxon>
        <taxon>Endopterygota</taxon>
        <taxon>Lepidoptera</taxon>
        <taxon>Glossata</taxon>
        <taxon>Ditrysia</taxon>
        <taxon>Noctuoidea</taxon>
        <taxon>Noctuidae</taxon>
        <taxon>Amphipyrinae</taxon>
        <taxon>Spodoptera</taxon>
    </lineage>
</organism>
<feature type="transmembrane region" description="Helical" evidence="6">
    <location>
        <begin position="261"/>
        <end position="280"/>
    </location>
</feature>
<evidence type="ECO:0000256" key="2">
    <source>
        <dbReference type="ARBA" id="ARBA00022448"/>
    </source>
</evidence>
<feature type="domain" description="Major facilitator superfamily (MFS) profile" evidence="7">
    <location>
        <begin position="92"/>
        <end position="560"/>
    </location>
</feature>
<gene>
    <name evidence="8" type="ORF">SFRICE_015464</name>
</gene>
<feature type="transmembrane region" description="Helical" evidence="6">
    <location>
        <begin position="536"/>
        <end position="556"/>
    </location>
</feature>
<sequence>MAAKGLRVPFEDALNMTGCGRAMLRHEWAGSNGVIPWPHRKPTGEHHPMTSPALGEARGRVRLLLTKNHPVPPPAFRTVTPVNPLGYSRYNACLFILCASIIVGMTYEIFSVSYIVPASVCELHTTSTQQGLMASVPLIGIITTSHIWGYLADTRGRRKILIISMTMTYLAGTAATLSPNWIVLSLLKLLSSSSVSGSMALSMTLLSECTPSEKRSGLVLLTTSAYLISIGIMAVIAIPVLPLTFSFYIPVLDIYFNSWRLLNLIFAVPCALSGIGCYFANESPKYLVSVGREEDALEVLKRMYVINTGKSADTYTVSALELEEGQVSSFTKGFWGSVAAQTIPMVKPPLLKNTLLLSFLFVISYITMNAFFVWLPFIVNAFMTSVVAGERHLTICEMIRLSANSTSVQETGDCSMNSQAMTLVFGIVMVLGVCNIFTSAIINCIGRKTLFVCMQVIAGVAALVINFSPFWVLSAILFMVFLSAVFTFGLLSSFCVDVFPTYVRAMAVCLTLMVGRGSAVVGINVLKKLLDTDCEAAFYIFGAVAAGGGLVGLLLPSDAKIKEQKKALNPSP</sequence>
<feature type="transmembrane region" description="Helical" evidence="6">
    <location>
        <begin position="189"/>
        <end position="206"/>
    </location>
</feature>
<evidence type="ECO:0000256" key="1">
    <source>
        <dbReference type="ARBA" id="ARBA00004141"/>
    </source>
</evidence>
<feature type="transmembrane region" description="Helical" evidence="6">
    <location>
        <begin position="355"/>
        <end position="377"/>
    </location>
</feature>
<feature type="transmembrane region" description="Helical" evidence="6">
    <location>
        <begin position="471"/>
        <end position="491"/>
    </location>
</feature>
<reference evidence="8" key="1">
    <citation type="submission" date="2016-07" db="EMBL/GenBank/DDBJ databases">
        <authorList>
            <person name="Bretaudeau A."/>
        </authorList>
    </citation>
    <scope>NUCLEOTIDE SEQUENCE</scope>
    <source>
        <strain evidence="8">Rice</strain>
        <tissue evidence="8">Whole body</tissue>
    </source>
</reference>
<dbReference type="InterPro" id="IPR036259">
    <property type="entry name" value="MFS_trans_sf"/>
</dbReference>
<evidence type="ECO:0000313" key="8">
    <source>
        <dbReference type="EMBL" id="SOQ44529.1"/>
    </source>
</evidence>
<evidence type="ECO:0000256" key="4">
    <source>
        <dbReference type="ARBA" id="ARBA00022989"/>
    </source>
</evidence>
<feature type="transmembrane region" description="Helical" evidence="6">
    <location>
        <begin position="160"/>
        <end position="183"/>
    </location>
</feature>
<name>A0A2H1VUK7_SPOFR</name>
<feature type="transmembrane region" description="Helical" evidence="6">
    <location>
        <begin position="92"/>
        <end position="116"/>
    </location>
</feature>
<proteinExistence type="predicted"/>
<dbReference type="EMBL" id="ODYU01004537">
    <property type="protein sequence ID" value="SOQ44529.1"/>
    <property type="molecule type" value="Genomic_DNA"/>
</dbReference>
<dbReference type="InterPro" id="IPR020846">
    <property type="entry name" value="MFS_dom"/>
</dbReference>